<dbReference type="OrthoDB" id="389467at2"/>
<proteinExistence type="predicted"/>
<dbReference type="AlphaFoldDB" id="A0A2P6FDQ9"/>
<dbReference type="STRING" id="2138.SMSRO_v1c13620"/>
<dbReference type="Proteomes" id="UP000031565">
    <property type="component" value="Unassembled WGS sequence"/>
</dbReference>
<comment type="caution">
    <text evidence="1">The sequence shown here is derived from an EMBL/GenBank/DDBJ whole genome shotgun (WGS) entry which is preliminary data.</text>
</comment>
<dbReference type="EMBL" id="JTLV02000001">
    <property type="protein sequence ID" value="PQM31597.1"/>
    <property type="molecule type" value="Genomic_DNA"/>
</dbReference>
<name>A0A2P6FDQ9_9MOLU</name>
<accession>A0A2P6FDQ9</accession>
<reference evidence="1 2" key="1">
    <citation type="journal article" date="2015" name="MBio">
        <title>Genome sequence of the Drosophila melanogaster male-killing Spiroplasma strain MSRO endosymbiont.</title>
        <authorList>
            <person name="Paredes J.C."/>
            <person name="Herren J.K."/>
            <person name="Schupfer F."/>
            <person name="Marin R."/>
            <person name="Claverol S."/>
            <person name="Kuo C.H."/>
            <person name="Lemaitre B."/>
            <person name="Beven L."/>
        </authorList>
    </citation>
    <scope>NUCLEOTIDE SEQUENCE [LARGE SCALE GENOMIC DNA]</scope>
    <source>
        <strain evidence="1 2">MSRO</strain>
    </source>
</reference>
<organism evidence="1 2">
    <name type="scientific">Spiroplasma poulsonii</name>
    <dbReference type="NCBI Taxonomy" id="2138"/>
    <lineage>
        <taxon>Bacteria</taxon>
        <taxon>Bacillati</taxon>
        <taxon>Mycoplasmatota</taxon>
        <taxon>Mollicutes</taxon>
        <taxon>Entomoplasmatales</taxon>
        <taxon>Spiroplasmataceae</taxon>
        <taxon>Spiroplasma</taxon>
    </lineage>
</organism>
<protein>
    <submittedName>
        <fullName evidence="1">Uncharacterized protein</fullName>
    </submittedName>
</protein>
<evidence type="ECO:0000313" key="1">
    <source>
        <dbReference type="EMBL" id="PQM31597.1"/>
    </source>
</evidence>
<sequence length="406" mass="46629">MELNQLWEITSYNDYFNNWRSTVGQFSKLTSYQKSLGYATPEEFFNAQMITAQQMANEKIGNMIDNPNWFNSRDLPAITQENLKRFTYRAMDYLRVNDYVVVEDERVNISISNGSRTDSTVKTPKLTIDGLLGDFAWRAWRATGLENLYSTYLAKKNETPLLDPKQFYDKQEIDAFLLEIDNTIQEEHSFAEIETTKNRDLIVKIETELTSEINQKQNIADQILYQQATDDEGQPVGPIEKLGQFDEILEISRYPANAVVTTPEGKKRAILNHNILGEIKDAMVVQSTSDSDLVNAIGRVWGYGVENDVMQAKTDIAKNTTDITNNKSNIGDITQLTTDQKDNLTNAINSTNDKFDLLKNNLYKDVTDFFKTKGSLLDINKKYLIVAFGIIDFLRYPFLLKYYYKI</sequence>
<keyword evidence="2" id="KW-1185">Reference proteome</keyword>
<dbReference type="RefSeq" id="WP_040093660.1">
    <property type="nucleotide sequence ID" value="NZ_CM020866.1"/>
</dbReference>
<gene>
    <name evidence="1" type="ORF">SMSRO_SF014380</name>
</gene>
<evidence type="ECO:0000313" key="2">
    <source>
        <dbReference type="Proteomes" id="UP000031565"/>
    </source>
</evidence>